<keyword evidence="1" id="KW-0812">Transmembrane</keyword>
<feature type="transmembrane region" description="Helical" evidence="1">
    <location>
        <begin position="44"/>
        <end position="63"/>
    </location>
</feature>
<dbReference type="EMBL" id="RCHS01000676">
    <property type="protein sequence ID" value="RMX57335.1"/>
    <property type="molecule type" value="Genomic_DNA"/>
</dbReference>
<keyword evidence="1" id="KW-0472">Membrane</keyword>
<evidence type="ECO:0000313" key="3">
    <source>
        <dbReference type="Proteomes" id="UP000275408"/>
    </source>
</evidence>
<dbReference type="Proteomes" id="UP000275408">
    <property type="component" value="Unassembled WGS sequence"/>
</dbReference>
<gene>
    <name evidence="2" type="ORF">pdam_00023512</name>
</gene>
<protein>
    <submittedName>
        <fullName evidence="2">Uncharacterized protein</fullName>
    </submittedName>
</protein>
<evidence type="ECO:0000256" key="1">
    <source>
        <dbReference type="SAM" id="Phobius"/>
    </source>
</evidence>
<comment type="caution">
    <text evidence="2">The sequence shown here is derived from an EMBL/GenBank/DDBJ whole genome shotgun (WGS) entry which is preliminary data.</text>
</comment>
<proteinExistence type="predicted"/>
<organism evidence="2 3">
    <name type="scientific">Pocillopora damicornis</name>
    <name type="common">Cauliflower coral</name>
    <name type="synonym">Millepora damicornis</name>
    <dbReference type="NCBI Taxonomy" id="46731"/>
    <lineage>
        <taxon>Eukaryota</taxon>
        <taxon>Metazoa</taxon>
        <taxon>Cnidaria</taxon>
        <taxon>Anthozoa</taxon>
        <taxon>Hexacorallia</taxon>
        <taxon>Scleractinia</taxon>
        <taxon>Astrocoeniina</taxon>
        <taxon>Pocilloporidae</taxon>
        <taxon>Pocillopora</taxon>
    </lineage>
</organism>
<reference evidence="2 3" key="1">
    <citation type="journal article" date="2018" name="Sci. Rep.">
        <title>Comparative analysis of the Pocillopora damicornis genome highlights role of immune system in coral evolution.</title>
        <authorList>
            <person name="Cunning R."/>
            <person name="Bay R.A."/>
            <person name="Gillette P."/>
            <person name="Baker A.C."/>
            <person name="Traylor-Knowles N."/>
        </authorList>
    </citation>
    <scope>NUCLEOTIDE SEQUENCE [LARGE SCALE GENOMIC DNA]</scope>
    <source>
        <strain evidence="2">RSMAS</strain>
        <tissue evidence="2">Whole animal</tissue>
    </source>
</reference>
<dbReference type="AlphaFoldDB" id="A0A3M6UUM3"/>
<keyword evidence="1" id="KW-1133">Transmembrane helix</keyword>
<sequence length="164" mass="18681">MASLVFRDSEVSEREKIQNRTAWEGEGRNLPPNKSRIRDAMRWINLYPMGSTVLILSMAIYLLDSVIRPLNNWFLHQDCAKHSDPNEEKTRRISSVIKGLLVLKIRSKYDNKDCCDVTGASSLPYGKTCTCLFCGQHILNRAINALLNPGILIRYNIGLMKELV</sequence>
<evidence type="ECO:0000313" key="2">
    <source>
        <dbReference type="EMBL" id="RMX57335.1"/>
    </source>
</evidence>
<keyword evidence="3" id="KW-1185">Reference proteome</keyword>
<accession>A0A3M6UUM3</accession>
<name>A0A3M6UUM3_POCDA</name>